<dbReference type="Gene3D" id="1.10.10.1450">
    <property type="match status" value="1"/>
</dbReference>
<dbReference type="PANTHER" id="PTHR46060">
    <property type="entry name" value="MARINER MOS1 TRANSPOSASE-LIKE PROTEIN"/>
    <property type="match status" value="1"/>
</dbReference>
<organism evidence="1 2">
    <name type="scientific">Cordylochernes scorpioides</name>
    <dbReference type="NCBI Taxonomy" id="51811"/>
    <lineage>
        <taxon>Eukaryota</taxon>
        <taxon>Metazoa</taxon>
        <taxon>Ecdysozoa</taxon>
        <taxon>Arthropoda</taxon>
        <taxon>Chelicerata</taxon>
        <taxon>Arachnida</taxon>
        <taxon>Pseudoscorpiones</taxon>
        <taxon>Cheliferoidea</taxon>
        <taxon>Chernetidae</taxon>
        <taxon>Cordylochernes</taxon>
    </lineage>
</organism>
<accession>A0ABY6L6H0</accession>
<proteinExistence type="predicted"/>
<dbReference type="EMBL" id="CP092876">
    <property type="protein sequence ID" value="UYV76735.1"/>
    <property type="molecule type" value="Genomic_DNA"/>
</dbReference>
<dbReference type="Proteomes" id="UP001235939">
    <property type="component" value="Chromosome 14"/>
</dbReference>
<keyword evidence="2" id="KW-1185">Reference proteome</keyword>
<name>A0ABY6L6H0_9ARAC</name>
<evidence type="ECO:0000313" key="1">
    <source>
        <dbReference type="EMBL" id="UYV76735.1"/>
    </source>
</evidence>
<gene>
    <name evidence="1" type="ORF">LAZ67_14001911</name>
</gene>
<dbReference type="InterPro" id="IPR052709">
    <property type="entry name" value="Transposase-MT_Hybrid"/>
</dbReference>
<protein>
    <submittedName>
        <fullName evidence="1">Uncharacterized protein</fullName>
    </submittedName>
</protein>
<reference evidence="1 2" key="1">
    <citation type="submission" date="2022-01" db="EMBL/GenBank/DDBJ databases">
        <title>A chromosomal length assembly of Cordylochernes scorpioides.</title>
        <authorList>
            <person name="Zeh D."/>
            <person name="Zeh J."/>
        </authorList>
    </citation>
    <scope>NUCLEOTIDE SEQUENCE [LARGE SCALE GENOMIC DNA]</scope>
    <source>
        <strain evidence="1">IN4F17</strain>
        <tissue evidence="1">Whole Body</tissue>
    </source>
</reference>
<sequence>MTKTIKRLRTKHYKGMTIHPDGTRTYRTCNNCPGVELKPTHIFSYPAMGAALQKIDIDPEQEFYIPKIMDIAAAGMEMHGDIIRIDAESYRYDGRRARTRCDKTHEMAICKLASVSAMSSFEQRAIIKFCVTLKKYFTDTLALMNEAYENEKLSRTQVYFWYNFKDGRKSIAEDPRSGQPLTSTTDCNIGQVHDLIVADRKITFDNISEW</sequence>
<evidence type="ECO:0000313" key="2">
    <source>
        <dbReference type="Proteomes" id="UP001235939"/>
    </source>
</evidence>
<dbReference type="PANTHER" id="PTHR46060:SF1">
    <property type="entry name" value="MARINER MOS1 TRANSPOSASE-LIKE PROTEIN"/>
    <property type="match status" value="1"/>
</dbReference>